<evidence type="ECO:0000313" key="9">
    <source>
        <dbReference type="Proteomes" id="UP001347796"/>
    </source>
</evidence>
<evidence type="ECO:0000256" key="6">
    <source>
        <dbReference type="ARBA" id="ARBA00023242"/>
    </source>
</evidence>
<comment type="caution">
    <text evidence="8">The sequence shown here is derived from an EMBL/GenBank/DDBJ whole genome shotgun (WGS) entry which is preliminary data.</text>
</comment>
<dbReference type="GO" id="GO:0009299">
    <property type="term" value="P:mRNA transcription"/>
    <property type="evidence" value="ECO:0007669"/>
    <property type="project" value="TreeGrafter"/>
</dbReference>
<accession>A0AAN8FZ63</accession>
<keyword evidence="9" id="KW-1185">Reference proteome</keyword>
<evidence type="ECO:0000256" key="4">
    <source>
        <dbReference type="ARBA" id="ARBA00023125"/>
    </source>
</evidence>
<evidence type="ECO:0000313" key="8">
    <source>
        <dbReference type="EMBL" id="KAK6167187.1"/>
    </source>
</evidence>
<dbReference type="Pfam" id="PF04852">
    <property type="entry name" value="ALOG_dom"/>
    <property type="match status" value="1"/>
</dbReference>
<keyword evidence="4" id="KW-0238">DNA-binding</keyword>
<dbReference type="Proteomes" id="UP001347796">
    <property type="component" value="Unassembled WGS sequence"/>
</dbReference>
<proteinExistence type="inferred from homology"/>
<comment type="subcellular location">
    <subcellularLocation>
        <location evidence="1">Nucleus</location>
    </subcellularLocation>
</comment>
<keyword evidence="5" id="KW-0804">Transcription</keyword>
<dbReference type="InterPro" id="IPR006936">
    <property type="entry name" value="ALOG_dom"/>
</dbReference>
<dbReference type="EMBL" id="JAZGQO010000018">
    <property type="protein sequence ID" value="KAK6167187.1"/>
    <property type="molecule type" value="Genomic_DNA"/>
</dbReference>
<reference evidence="8 9" key="1">
    <citation type="submission" date="2024-01" db="EMBL/GenBank/DDBJ databases">
        <title>The genome of the rayed Mediterranean limpet Patella caerulea (Linnaeus, 1758).</title>
        <authorList>
            <person name="Anh-Thu Weber A."/>
            <person name="Halstead-Nussloch G."/>
        </authorList>
    </citation>
    <scope>NUCLEOTIDE SEQUENCE [LARGE SCALE GENOMIC DNA]</scope>
    <source>
        <strain evidence="8">AATW-2023a</strain>
        <tissue evidence="8">Whole specimen</tissue>
    </source>
</reference>
<feature type="domain" description="ALOG" evidence="7">
    <location>
        <begin position="12"/>
        <end position="131"/>
    </location>
</feature>
<dbReference type="PROSITE" id="PS51697">
    <property type="entry name" value="ALOG"/>
    <property type="match status" value="1"/>
</dbReference>
<dbReference type="InterPro" id="IPR040222">
    <property type="entry name" value="ALOG"/>
</dbReference>
<evidence type="ECO:0000259" key="7">
    <source>
        <dbReference type="PROSITE" id="PS51697"/>
    </source>
</evidence>
<keyword evidence="6" id="KW-0539">Nucleus</keyword>
<evidence type="ECO:0000256" key="3">
    <source>
        <dbReference type="ARBA" id="ARBA00023015"/>
    </source>
</evidence>
<evidence type="ECO:0000256" key="2">
    <source>
        <dbReference type="ARBA" id="ARBA00010308"/>
    </source>
</evidence>
<gene>
    <name evidence="8" type="ORF">SNE40_021280</name>
</gene>
<dbReference type="AlphaFoldDB" id="A0AAN8FZ63"/>
<sequence length="131" mass="14901">MIELDMLVCCPKYVKQKSALEKELENFLQLYNQDLENVTPYFMRLFLIHKDSGGKTRVHTDSCSANDPNTLNCPYPLRLAAGSVDSLIGKLRAILRDSRKGSEWNETLLTGNPMASMCIKRHLKAVRIEQT</sequence>
<evidence type="ECO:0000256" key="5">
    <source>
        <dbReference type="ARBA" id="ARBA00023163"/>
    </source>
</evidence>
<organism evidence="8 9">
    <name type="scientific">Patella caerulea</name>
    <name type="common">Rayed Mediterranean limpet</name>
    <dbReference type="NCBI Taxonomy" id="87958"/>
    <lineage>
        <taxon>Eukaryota</taxon>
        <taxon>Metazoa</taxon>
        <taxon>Spiralia</taxon>
        <taxon>Lophotrochozoa</taxon>
        <taxon>Mollusca</taxon>
        <taxon>Gastropoda</taxon>
        <taxon>Patellogastropoda</taxon>
        <taxon>Patelloidea</taxon>
        <taxon>Patellidae</taxon>
        <taxon>Patella</taxon>
    </lineage>
</organism>
<dbReference type="PANTHER" id="PTHR31165:SF2">
    <property type="entry name" value="ALOG DOMAIN-CONTAINING PROTEIN"/>
    <property type="match status" value="1"/>
</dbReference>
<evidence type="ECO:0000256" key="1">
    <source>
        <dbReference type="ARBA" id="ARBA00004123"/>
    </source>
</evidence>
<name>A0AAN8FZ63_PATCE</name>
<dbReference type="GO" id="GO:0005634">
    <property type="term" value="C:nucleus"/>
    <property type="evidence" value="ECO:0007669"/>
    <property type="project" value="UniProtKB-SubCell"/>
</dbReference>
<dbReference type="PANTHER" id="PTHR31165">
    <property type="entry name" value="PROTEIN G1-LIKE2"/>
    <property type="match status" value="1"/>
</dbReference>
<keyword evidence="3" id="KW-0805">Transcription regulation</keyword>
<dbReference type="GO" id="GO:0003677">
    <property type="term" value="F:DNA binding"/>
    <property type="evidence" value="ECO:0007669"/>
    <property type="project" value="UniProtKB-KW"/>
</dbReference>
<protein>
    <recommendedName>
        <fullName evidence="7">ALOG domain-containing protein</fullName>
    </recommendedName>
</protein>
<comment type="similarity">
    <text evidence="2">Belongs to the plant homeotic and developmental regulators ALOG protein family.</text>
</comment>